<evidence type="ECO:0000313" key="1">
    <source>
        <dbReference type="EMBL" id="MDB6178145.1"/>
    </source>
</evidence>
<evidence type="ECO:0008006" key="3">
    <source>
        <dbReference type="Google" id="ProtNLM"/>
    </source>
</evidence>
<keyword evidence="2" id="KW-1185">Reference proteome</keyword>
<accession>A0ABT4ZFP1</accession>
<dbReference type="Gene3D" id="3.40.50.200">
    <property type="entry name" value="Peptidase S8/S53 domain"/>
    <property type="match status" value="1"/>
</dbReference>
<sequence length="583" mass="62656">MIAQAMISAFEQFLDDPAGILPADAINPAPQEFDDSDLTDPALGYLSDDALPDPESGCIIAIIDDAIPFAHETLRLKNGHSRVASIWVQDARHQPGGTGADLPSGIELRGTAIDEWLTSAASGHIPGEDSIYRQSGTVDMGRPTTPSAAYAYGHGAAVAALAAGFSPEDPSARNHPVIAVNLPAKITEDSMGTLAPVSILASMLFIITRARRLCRFIEKRRGLMAGSVRLPVVVNLSFGLTAGARDGSSLLEQFMDAVSVSGSDDLGPIHFVLPTGNHRLSRLHGHLNPGQDLGWRLPPDDRTITGLEVWGPVREGLPDNKLQITLTPPGMAGATTAFSAPWQFTVMHDATGQEIARAYYTPRYLGNDQWREGVTVIVMPTCPERLHEPYAPAGEWRIGISESSVDAEYQIGVQRDEVIRGFHREARQSWLHDPEYRIHDEAGRLIETDAQNGGAPRVLRRGTMNAYAGGKHSLRAGAVDGQRMHPSPYCSLLHDDAGGDCLAVVDRALTQAGMLVRGRNSGSFGVMSGTSMAAPQLTKWLARQLAQGQPVNDRAAIRALAVTQSATPFPTPVLPHSDKFPPF</sequence>
<comment type="caution">
    <text evidence="1">The sequence shown here is derived from an EMBL/GenBank/DDBJ whole genome shotgun (WGS) entry which is preliminary data.</text>
</comment>
<reference evidence="1" key="1">
    <citation type="submission" date="2022-12" db="EMBL/GenBank/DDBJ databases">
        <title>Paracoccus onchidii sp. nov., isolated from a marine invertebrate from the South China Sea.</title>
        <authorList>
            <person name="Xu S."/>
            <person name="Liu Z."/>
            <person name="Xu Y."/>
        </authorList>
    </citation>
    <scope>NUCLEOTIDE SEQUENCE</scope>
    <source>
        <strain evidence="1">Z330</strain>
    </source>
</reference>
<name>A0ABT4ZFP1_9RHOB</name>
<organism evidence="1 2">
    <name type="scientific">Paracoccus onchidii</name>
    <dbReference type="NCBI Taxonomy" id="3017813"/>
    <lineage>
        <taxon>Bacteria</taxon>
        <taxon>Pseudomonadati</taxon>
        <taxon>Pseudomonadota</taxon>
        <taxon>Alphaproteobacteria</taxon>
        <taxon>Rhodobacterales</taxon>
        <taxon>Paracoccaceae</taxon>
        <taxon>Paracoccus</taxon>
    </lineage>
</organism>
<dbReference type="InterPro" id="IPR036852">
    <property type="entry name" value="Peptidase_S8/S53_dom_sf"/>
</dbReference>
<proteinExistence type="predicted"/>
<dbReference type="SUPFAM" id="SSF52743">
    <property type="entry name" value="Subtilisin-like"/>
    <property type="match status" value="1"/>
</dbReference>
<evidence type="ECO:0000313" key="2">
    <source>
        <dbReference type="Proteomes" id="UP001165641"/>
    </source>
</evidence>
<dbReference type="Gene3D" id="2.60.120.1290">
    <property type="match status" value="1"/>
</dbReference>
<gene>
    <name evidence="1" type="ORF">PAF17_11620</name>
</gene>
<dbReference type="RefSeq" id="WP_271889265.1">
    <property type="nucleotide sequence ID" value="NZ_JAQBIE010000013.1"/>
</dbReference>
<dbReference type="Proteomes" id="UP001165641">
    <property type="component" value="Unassembled WGS sequence"/>
</dbReference>
<dbReference type="EMBL" id="JAQBIE010000013">
    <property type="protein sequence ID" value="MDB6178145.1"/>
    <property type="molecule type" value="Genomic_DNA"/>
</dbReference>
<protein>
    <recommendedName>
        <fullName evidence="3">Peptidase S8/S53 domain-containing protein</fullName>
    </recommendedName>
</protein>